<dbReference type="Proteomes" id="UP000546701">
    <property type="component" value="Unassembled WGS sequence"/>
</dbReference>
<dbReference type="EMBL" id="JACIJR010000001">
    <property type="protein sequence ID" value="MBB5727937.1"/>
    <property type="molecule type" value="Genomic_DNA"/>
</dbReference>
<sequence length="387" mass="42528">MTDANDNMTLSASLRGAIDMCRGALEHGFAYADMEGLLAHAMPWLPSAGHAELALLIGAVLKRSGEWDEASSFLVHQADRFDLVPDLKYEAALVSIDAGRHDRARMLFSALAAQLDQLSPRQLRGIWRGASMVGQFDIALAAITAPAGRSGFSISPQLIDRIRTAAEVQQSLDQPTIKVVSIGDNCLPWMVANRWGLRADPGADHEQSVFNLAQCAPETPSNLFASGLQSLLDPTQLATFPTDIGTPLPYHVSSGFQFNHEQGTAWCANDYQALRSKYDGAISNLNDAFVGRARIFVHYREKSGDMNRLIATLAALNKDQNYRILIIDPHRDTTEPVSQPHATMKRIALPAAEYVWFKPEDYESIPGIEFERQIATAILNEMAILRG</sequence>
<proteinExistence type="predicted"/>
<evidence type="ECO:0000313" key="2">
    <source>
        <dbReference type="Proteomes" id="UP000546701"/>
    </source>
</evidence>
<dbReference type="AlphaFoldDB" id="A0A7W9F022"/>
<evidence type="ECO:0000313" key="1">
    <source>
        <dbReference type="EMBL" id="MBB5727937.1"/>
    </source>
</evidence>
<reference evidence="1 2" key="1">
    <citation type="submission" date="2020-08" db="EMBL/GenBank/DDBJ databases">
        <title>Genomic Encyclopedia of Type Strains, Phase IV (KMG-IV): sequencing the most valuable type-strain genomes for metagenomic binning, comparative biology and taxonomic classification.</title>
        <authorList>
            <person name="Goeker M."/>
        </authorList>
    </citation>
    <scope>NUCLEOTIDE SEQUENCE [LARGE SCALE GENOMIC DNA]</scope>
    <source>
        <strain evidence="1 2">DSM 103336</strain>
    </source>
</reference>
<protein>
    <submittedName>
        <fullName evidence="1">Uncharacterized protein</fullName>
    </submittedName>
</protein>
<name>A0A7W9F022_9SPHN</name>
<accession>A0A7W9F022</accession>
<dbReference type="RefSeq" id="WP_157175076.1">
    <property type="nucleotide sequence ID" value="NZ_BMJP01000001.1"/>
</dbReference>
<dbReference type="OrthoDB" id="8452537at2"/>
<gene>
    <name evidence="1" type="ORF">FHS99_000393</name>
</gene>
<keyword evidence="2" id="KW-1185">Reference proteome</keyword>
<comment type="caution">
    <text evidence="1">The sequence shown here is derived from an EMBL/GenBank/DDBJ whole genome shotgun (WGS) entry which is preliminary data.</text>
</comment>
<organism evidence="1 2">
    <name type="scientific">Sphingomonas prati</name>
    <dbReference type="NCBI Taxonomy" id="1843237"/>
    <lineage>
        <taxon>Bacteria</taxon>
        <taxon>Pseudomonadati</taxon>
        <taxon>Pseudomonadota</taxon>
        <taxon>Alphaproteobacteria</taxon>
        <taxon>Sphingomonadales</taxon>
        <taxon>Sphingomonadaceae</taxon>
        <taxon>Sphingomonas</taxon>
    </lineage>
</organism>